<name>J4VTA4_BEAB2</name>
<reference evidence="2 3" key="1">
    <citation type="journal article" date="2012" name="Sci. Rep.">
        <title>Genomic perspectives on the evolution of fungal entomopathogenicity in Beauveria bassiana.</title>
        <authorList>
            <person name="Xiao G."/>
            <person name="Ying S.H."/>
            <person name="Zheng P."/>
            <person name="Wang Z.L."/>
            <person name="Zhang S."/>
            <person name="Xie X.Q."/>
            <person name="Shang Y."/>
            <person name="St Leger R.J."/>
            <person name="Zhao G.P."/>
            <person name="Wang C."/>
            <person name="Feng M.G."/>
        </authorList>
    </citation>
    <scope>NUCLEOTIDE SEQUENCE [LARGE SCALE GENOMIC DNA]</scope>
    <source>
        <strain evidence="2 3">ARSEF 2860</strain>
    </source>
</reference>
<feature type="compositionally biased region" description="Polar residues" evidence="1">
    <location>
        <begin position="435"/>
        <end position="448"/>
    </location>
</feature>
<feature type="compositionally biased region" description="Polar residues" evidence="1">
    <location>
        <begin position="282"/>
        <end position="291"/>
    </location>
</feature>
<feature type="compositionally biased region" description="Basic and acidic residues" evidence="1">
    <location>
        <begin position="234"/>
        <end position="256"/>
    </location>
</feature>
<dbReference type="EMBL" id="JH725198">
    <property type="protein sequence ID" value="EJP61775.1"/>
    <property type="molecule type" value="Genomic_DNA"/>
</dbReference>
<dbReference type="RefSeq" id="XP_008602585.1">
    <property type="nucleotide sequence ID" value="XM_008604363.1"/>
</dbReference>
<feature type="compositionally biased region" description="Low complexity" evidence="1">
    <location>
        <begin position="372"/>
        <end position="386"/>
    </location>
</feature>
<dbReference type="InParanoid" id="J4VTA4"/>
<dbReference type="HOGENOM" id="CLU_017401_0_0_1"/>
<dbReference type="AlphaFoldDB" id="J4VTA4"/>
<feature type="compositionally biased region" description="Polar residues" evidence="1">
    <location>
        <begin position="408"/>
        <end position="424"/>
    </location>
</feature>
<feature type="region of interest" description="Disordered" evidence="1">
    <location>
        <begin position="1"/>
        <end position="576"/>
    </location>
</feature>
<sequence>MAQPATASKPRGFSRFSKALPSVPQLLRPSSNSSSAWSSTSPRSASHQLSPLPPPPKDLPNPPPPPKDLPDLPPLPKNLPDLPPPPHEDASHAHAVPPQSFDKSPSLPSIPGAFPSEHTPAASPQKMSIPRRPVGGTNNVILSPFPEPSPTASISSLISAYSRPYETPTTTPHTAVYPDTPLASSREASPPPDAPAVPDKTPVGATNHNRLHASPSNASLTDRNEAPDPPSKPEIWRRRPLNDNREISELKLDHSHGSTISSAMSIMSASTTSTQRPPTALQDESSQSQPAKTRKPPSTGGLPGRNVRPSAAPEDDAPSSTTSAQLTINPLLSKQSLPSLPETAAAPPTNRPPTPEYQNGESRAAVVTTFTSPASPASSPESANSSLPECAQELPPPPPRNPNRNAPSSTVTKLGPVTSTSTLTEMLRRKPVTSGMLSTAPSSASVASFATAPLPTSEVSSATALLPTSEVSSATAPLPTSVVSPAVAPSPVNGDPFANKSELLSATGPSFPSDSRRANTPVSASAPSGQSRGASSSPTRRFRRDPDQTPRQQRRPASDPRIVQTEQGPMYRGRDGTLYPEMKNLREPDPRAFHFPTWKGKETTTTSFDGVHAAPALNDSHHSCFQKHAIMHRRTNRHYPLTCQTCSKANADDRWACTFCHLRICESCFRTFDTNQRDLKKLVATIDGRTPLSLSSDARSASAFGL</sequence>
<proteinExistence type="predicted"/>
<feature type="compositionally biased region" description="Polar residues" evidence="1">
    <location>
        <begin position="204"/>
        <end position="221"/>
    </location>
</feature>
<evidence type="ECO:0000313" key="3">
    <source>
        <dbReference type="Proteomes" id="UP000002762"/>
    </source>
</evidence>
<keyword evidence="3" id="KW-1185">Reference proteome</keyword>
<feature type="compositionally biased region" description="Low complexity" evidence="1">
    <location>
        <begin position="476"/>
        <end position="492"/>
    </location>
</feature>
<organism evidence="2 3">
    <name type="scientific">Beauveria bassiana (strain ARSEF 2860)</name>
    <name type="common">White muscardine disease fungus</name>
    <name type="synonym">Tritirachium shiotae</name>
    <dbReference type="NCBI Taxonomy" id="655819"/>
    <lineage>
        <taxon>Eukaryota</taxon>
        <taxon>Fungi</taxon>
        <taxon>Dikarya</taxon>
        <taxon>Ascomycota</taxon>
        <taxon>Pezizomycotina</taxon>
        <taxon>Sordariomycetes</taxon>
        <taxon>Hypocreomycetidae</taxon>
        <taxon>Hypocreales</taxon>
        <taxon>Cordycipitaceae</taxon>
        <taxon>Beauveria</taxon>
    </lineage>
</organism>
<protein>
    <submittedName>
        <fullName evidence="2">Uncharacterized protein</fullName>
    </submittedName>
</protein>
<dbReference type="Proteomes" id="UP000002762">
    <property type="component" value="Unassembled WGS sequence"/>
</dbReference>
<dbReference type="GeneID" id="19892278"/>
<feature type="compositionally biased region" description="Pro residues" evidence="1">
    <location>
        <begin position="51"/>
        <end position="85"/>
    </location>
</feature>
<dbReference type="OrthoDB" id="5425130at2759"/>
<feature type="compositionally biased region" description="Low complexity" evidence="1">
    <location>
        <begin position="28"/>
        <end position="46"/>
    </location>
</feature>
<gene>
    <name evidence="2" type="ORF">BBA_09266</name>
</gene>
<feature type="compositionally biased region" description="Polar residues" evidence="1">
    <location>
        <begin position="150"/>
        <end position="159"/>
    </location>
</feature>
<dbReference type="STRING" id="655819.J4VTA4"/>
<evidence type="ECO:0000313" key="2">
    <source>
        <dbReference type="EMBL" id="EJP61775.1"/>
    </source>
</evidence>
<feature type="compositionally biased region" description="Low complexity" evidence="1">
    <location>
        <begin position="258"/>
        <end position="274"/>
    </location>
</feature>
<feature type="compositionally biased region" description="Low complexity" evidence="1">
    <location>
        <begin position="330"/>
        <end position="348"/>
    </location>
</feature>
<feature type="compositionally biased region" description="Polar residues" evidence="1">
    <location>
        <begin position="502"/>
        <end position="537"/>
    </location>
</feature>
<feature type="compositionally biased region" description="Polar residues" evidence="1">
    <location>
        <begin position="318"/>
        <end position="328"/>
    </location>
</feature>
<accession>J4VTA4</accession>
<evidence type="ECO:0000256" key="1">
    <source>
        <dbReference type="SAM" id="MobiDB-lite"/>
    </source>
</evidence>